<dbReference type="EC" id="2.7.7.62" evidence="3"/>
<dbReference type="Gene3D" id="3.90.550.10">
    <property type="entry name" value="Spore Coat Polysaccharide Biosynthesis Protein SpsA, Chain A"/>
    <property type="match status" value="1"/>
</dbReference>
<gene>
    <name evidence="3" type="ORF">MPEBLZ_03337</name>
</gene>
<dbReference type="Proteomes" id="UP000050360">
    <property type="component" value="Unassembled WGS sequence"/>
</dbReference>
<dbReference type="PANTHER" id="PTHR19136">
    <property type="entry name" value="MOLYBDENUM COFACTOR GUANYLYLTRANSFERASE"/>
    <property type="match status" value="1"/>
</dbReference>
<accession>A0A0P7ZBY0</accession>
<comment type="caution">
    <text evidence="3">The sequence shown here is derived from an EMBL/GenBank/DDBJ whole genome shotgun (WGS) entry which is preliminary data.</text>
</comment>
<protein>
    <submittedName>
        <fullName evidence="3">Adenosylcobinamide-phosphate guanylyltransferase</fullName>
        <ecNumber evidence="3">2.7.7.62</ecNumber>
    </submittedName>
</protein>
<dbReference type="InterPro" id="IPR025877">
    <property type="entry name" value="MobA-like_NTP_Trfase"/>
</dbReference>
<dbReference type="PANTHER" id="PTHR19136:SF86">
    <property type="entry name" value="ADENOSYLCOBINAMIDE-PHOSPHATE GUANYLYLTRANSFERASE"/>
    <property type="match status" value="1"/>
</dbReference>
<organism evidence="3 4">
    <name type="scientific">Candidatus Methanoperedens nitratireducens</name>
    <dbReference type="NCBI Taxonomy" id="1392998"/>
    <lineage>
        <taxon>Archaea</taxon>
        <taxon>Methanobacteriati</taxon>
        <taxon>Methanobacteriota</taxon>
        <taxon>Stenosarchaea group</taxon>
        <taxon>Methanomicrobia</taxon>
        <taxon>Methanosarcinales</taxon>
        <taxon>ANME-2 cluster</taxon>
        <taxon>Candidatus Methanoperedentaceae</taxon>
        <taxon>Candidatus Methanoperedens</taxon>
    </lineage>
</organism>
<keyword evidence="1 3" id="KW-0808">Transferase</keyword>
<dbReference type="InterPro" id="IPR029044">
    <property type="entry name" value="Nucleotide-diphossugar_trans"/>
</dbReference>
<evidence type="ECO:0000256" key="1">
    <source>
        <dbReference type="ARBA" id="ARBA00022679"/>
    </source>
</evidence>
<dbReference type="AlphaFoldDB" id="A0A0P7ZBY0"/>
<dbReference type="Pfam" id="PF12804">
    <property type="entry name" value="NTP_transf_3"/>
    <property type="match status" value="1"/>
</dbReference>
<evidence type="ECO:0000313" key="4">
    <source>
        <dbReference type="Proteomes" id="UP000050360"/>
    </source>
</evidence>
<evidence type="ECO:0000259" key="2">
    <source>
        <dbReference type="Pfam" id="PF12804"/>
    </source>
</evidence>
<proteinExistence type="predicted"/>
<keyword evidence="3" id="KW-0548">Nucleotidyltransferase</keyword>
<dbReference type="GO" id="GO:0008820">
    <property type="term" value="F:cobinamide phosphate guanylyltransferase activity"/>
    <property type="evidence" value="ECO:0007669"/>
    <property type="project" value="UniProtKB-EC"/>
</dbReference>
<name>A0A0P7ZBY0_9EURY</name>
<reference evidence="3 4" key="1">
    <citation type="submission" date="2015-09" db="EMBL/GenBank/DDBJ databases">
        <title>A metagenomics-based metabolic model of nitrate-dependent anaerobic oxidation of methane by Methanoperedens-like archaea.</title>
        <authorList>
            <person name="Arshad A."/>
            <person name="Speth D.R."/>
            <person name="De Graaf R.M."/>
            <person name="Op Den Camp H.J."/>
            <person name="Jetten M.S."/>
            <person name="Welte C.U."/>
        </authorList>
    </citation>
    <scope>NUCLEOTIDE SEQUENCE [LARGE SCALE GENOMIC DNA]</scope>
</reference>
<feature type="domain" description="MobA-like NTP transferase" evidence="2">
    <location>
        <begin position="3"/>
        <end position="120"/>
    </location>
</feature>
<dbReference type="SUPFAM" id="SSF53448">
    <property type="entry name" value="Nucleotide-diphospho-sugar transferases"/>
    <property type="match status" value="1"/>
</dbReference>
<evidence type="ECO:0000313" key="3">
    <source>
        <dbReference type="EMBL" id="KPQ42105.1"/>
    </source>
</evidence>
<sequence>MDAVVMAGGKGARLGKDEKPLTLLCGKPLIQYVLEALLGSKNIERIIVATSPRVKRTNEWLDDFKKDYHEIEIIHMQGAGFVHDMIGAVEEAGIRGRVLIMMADLPLVTSGLIDRIIEKYFEVNTPALSVHMKLEVFTRLGLRPDTVFHKNSDFIVPCGINILDGESIRKEQEDYNLILDEEELALNVNAPGDLAVCERFLEDRR</sequence>
<dbReference type="EMBL" id="LKCM01000265">
    <property type="protein sequence ID" value="KPQ42105.1"/>
    <property type="molecule type" value="Genomic_DNA"/>
</dbReference>